<accession>A0A6N7QPB1</accession>
<keyword evidence="1" id="KW-0808">Transferase</keyword>
<dbReference type="Gene3D" id="3.40.50.2000">
    <property type="entry name" value="Glycogen Phosphorylase B"/>
    <property type="match status" value="2"/>
</dbReference>
<dbReference type="Proteomes" id="UP000433788">
    <property type="component" value="Unassembled WGS sequence"/>
</dbReference>
<dbReference type="Pfam" id="PF13692">
    <property type="entry name" value="Glyco_trans_1_4"/>
    <property type="match status" value="1"/>
</dbReference>
<dbReference type="CDD" id="cd03801">
    <property type="entry name" value="GT4_PimA-like"/>
    <property type="match status" value="1"/>
</dbReference>
<proteinExistence type="predicted"/>
<dbReference type="SUPFAM" id="SSF53756">
    <property type="entry name" value="UDP-Glycosyltransferase/glycogen phosphorylase"/>
    <property type="match status" value="1"/>
</dbReference>
<dbReference type="RefSeq" id="WP_153719318.1">
    <property type="nucleotide sequence ID" value="NZ_WJPP01000003.1"/>
</dbReference>
<evidence type="ECO:0000313" key="2">
    <source>
        <dbReference type="Proteomes" id="UP000433788"/>
    </source>
</evidence>
<dbReference type="EMBL" id="WJPP01000003">
    <property type="protein sequence ID" value="MRH78256.1"/>
    <property type="molecule type" value="Genomic_DNA"/>
</dbReference>
<comment type="caution">
    <text evidence="1">The sequence shown here is derived from an EMBL/GenBank/DDBJ whole genome shotgun (WGS) entry which is preliminary data.</text>
</comment>
<dbReference type="AlphaFoldDB" id="A0A6N7QPB1"/>
<keyword evidence="2" id="KW-1185">Reference proteome</keyword>
<sequence length="353" mass="38290">MENAQSILHINLAKGWRGGEQQTWLLMQELSKKGVQQFFLGRAHSPLALAAQSLPGLTVLSKRVLLFNRHDLLPKQLVVHAHEARAVQVAWWLNQRYGYRYVITRRMQTPPKSRPLTLRAYRGAAAHVGISTAACLSIKAYLSDANPRLISSVHSNPTPDAKKSQQIRTSLIGPQKYLIGHAGALVDSHKGQSLFIRTVTDLQSRGISVAGVLMGEGPDRDSLEALAKGASDLRFLGQIADIHNYLGALDVFVFPSFHEGLGSVLLEVMMCNVPIVASSAGGIPDLVTHEKTGLLVPPGDQQALSAAVQRVLEDRHLADSMAANACVMAKGKSPSNMANEYEALYAEISEVGK</sequence>
<protein>
    <submittedName>
        <fullName evidence="1">Glycosyltransferase</fullName>
    </submittedName>
</protein>
<evidence type="ECO:0000313" key="1">
    <source>
        <dbReference type="EMBL" id="MRH78256.1"/>
    </source>
</evidence>
<reference evidence="1 2" key="1">
    <citation type="submission" date="2019-11" db="EMBL/GenBank/DDBJ databases">
        <authorList>
            <person name="Zhang X.Y."/>
        </authorList>
    </citation>
    <scope>NUCLEOTIDE SEQUENCE [LARGE SCALE GENOMIC DNA]</scope>
    <source>
        <strain evidence="1 2">C176</strain>
    </source>
</reference>
<dbReference type="PANTHER" id="PTHR45947:SF3">
    <property type="entry name" value="SULFOQUINOVOSYL TRANSFERASE SQD2"/>
    <property type="match status" value="1"/>
</dbReference>
<name>A0A6N7QPB1_9GAMM</name>
<dbReference type="InterPro" id="IPR050194">
    <property type="entry name" value="Glycosyltransferase_grp1"/>
</dbReference>
<organism evidence="1 2">
    <name type="scientific">Spiribacter salilacus</name>
    <dbReference type="NCBI Taxonomy" id="2664894"/>
    <lineage>
        <taxon>Bacteria</taxon>
        <taxon>Pseudomonadati</taxon>
        <taxon>Pseudomonadota</taxon>
        <taxon>Gammaproteobacteria</taxon>
        <taxon>Chromatiales</taxon>
        <taxon>Ectothiorhodospiraceae</taxon>
        <taxon>Spiribacter</taxon>
    </lineage>
</organism>
<gene>
    <name evidence="1" type="ORF">GH984_06010</name>
</gene>
<dbReference type="PANTHER" id="PTHR45947">
    <property type="entry name" value="SULFOQUINOVOSYL TRANSFERASE SQD2"/>
    <property type="match status" value="1"/>
</dbReference>
<dbReference type="GO" id="GO:0016757">
    <property type="term" value="F:glycosyltransferase activity"/>
    <property type="evidence" value="ECO:0007669"/>
    <property type="project" value="TreeGrafter"/>
</dbReference>